<comment type="similarity">
    <text evidence="1">Belongs to the R-transferase family.</text>
</comment>
<reference evidence="7" key="1">
    <citation type="submission" date="2023-03" db="EMBL/GenBank/DDBJ databases">
        <title>Complete genome of Cladonia borealis.</title>
        <authorList>
            <person name="Park H."/>
        </authorList>
    </citation>
    <scope>NUCLEOTIDE SEQUENCE</scope>
    <source>
        <strain evidence="7">ANT050790</strain>
    </source>
</reference>
<accession>A0AA39R4W7</accession>
<organism evidence="7 8">
    <name type="scientific">Cladonia borealis</name>
    <dbReference type="NCBI Taxonomy" id="184061"/>
    <lineage>
        <taxon>Eukaryota</taxon>
        <taxon>Fungi</taxon>
        <taxon>Dikarya</taxon>
        <taxon>Ascomycota</taxon>
        <taxon>Pezizomycotina</taxon>
        <taxon>Lecanoromycetes</taxon>
        <taxon>OSLEUM clade</taxon>
        <taxon>Lecanoromycetidae</taxon>
        <taxon>Lecanorales</taxon>
        <taxon>Lecanorineae</taxon>
        <taxon>Cladoniaceae</taxon>
        <taxon>Cladonia</taxon>
    </lineage>
</organism>
<evidence type="ECO:0000256" key="2">
    <source>
        <dbReference type="ARBA" id="ARBA00012025"/>
    </source>
</evidence>
<dbReference type="SUPFAM" id="SSF55729">
    <property type="entry name" value="Acyl-CoA N-acyltransferases (Nat)"/>
    <property type="match status" value="1"/>
</dbReference>
<evidence type="ECO:0000259" key="5">
    <source>
        <dbReference type="Pfam" id="PF04376"/>
    </source>
</evidence>
<evidence type="ECO:0000256" key="4">
    <source>
        <dbReference type="ARBA" id="ARBA00023315"/>
    </source>
</evidence>
<dbReference type="Pfam" id="PF04377">
    <property type="entry name" value="ATE_C"/>
    <property type="match status" value="1"/>
</dbReference>
<dbReference type="PANTHER" id="PTHR21367">
    <property type="entry name" value="ARGININE-TRNA-PROTEIN TRANSFERASE 1"/>
    <property type="match status" value="1"/>
</dbReference>
<dbReference type="Pfam" id="PF04376">
    <property type="entry name" value="ATE_N"/>
    <property type="match status" value="1"/>
</dbReference>
<feature type="domain" description="N-end aminoacyl transferase N-terminal" evidence="5">
    <location>
        <begin position="27"/>
        <end position="80"/>
    </location>
</feature>
<dbReference type="InterPro" id="IPR007472">
    <property type="entry name" value="N-end_Aminoacyl_Trfase_C"/>
</dbReference>
<dbReference type="InterPro" id="IPR016181">
    <property type="entry name" value="Acyl_CoA_acyltransferase"/>
</dbReference>
<keyword evidence="3" id="KW-0808">Transferase</keyword>
<sequence length="443" mass="51300">MQARVFAGSDDSLSYLTPTGASVGAVSSSLRPSHYQILVDRGWRRSGTYYYKPDNAHSCCPHYTIRLDATAFASRRDQRQAISRWSKYILGTDYVHLAARFCPKTREEKKRRRNLFDVCQAVHESEYSRVKRPVDTRTQEPIEPAHKFEVTLEPDTFTEEKYKLFENYQRFVHHEAPNQISRSSFRRFLCSGLECSTLWEDNKEKRIGSYHQCYRLDGKLVAMGVLDLLPHCVSSVYLIYHENVNDWNFGKLSALREIAMAVEDGYRYYYMGYYIHSCIKMRYKATFRPQYVLDPMTDEWDPLDAELLEHLSTRKWTSMAIERYLKSPSFQQKLDMGPVKYKFALNYMNGSDEGGDFDKRRGETNVFQAGMPGAMTITEIQETMNLGHWKLMIGDRIVLLEDLVIWDEGDISEPGTLKCLAAELAACIGPKLVAETILKLDFN</sequence>
<dbReference type="Proteomes" id="UP001166286">
    <property type="component" value="Unassembled WGS sequence"/>
</dbReference>
<dbReference type="GO" id="GO:0005737">
    <property type="term" value="C:cytoplasm"/>
    <property type="evidence" value="ECO:0007669"/>
    <property type="project" value="TreeGrafter"/>
</dbReference>
<evidence type="ECO:0000259" key="6">
    <source>
        <dbReference type="Pfam" id="PF04377"/>
    </source>
</evidence>
<dbReference type="InterPro" id="IPR030700">
    <property type="entry name" value="N-end_Aminoacyl_Trfase"/>
</dbReference>
<evidence type="ECO:0000256" key="3">
    <source>
        <dbReference type="ARBA" id="ARBA00022679"/>
    </source>
</evidence>
<evidence type="ECO:0000256" key="1">
    <source>
        <dbReference type="ARBA" id="ARBA00009991"/>
    </source>
</evidence>
<dbReference type="GO" id="GO:0004057">
    <property type="term" value="F:arginyl-tRNA--protein transferase activity"/>
    <property type="evidence" value="ECO:0007669"/>
    <property type="project" value="UniProtKB-EC"/>
</dbReference>
<dbReference type="InterPro" id="IPR007471">
    <property type="entry name" value="N-end_Aminoacyl_Trfase_N"/>
</dbReference>
<dbReference type="EC" id="2.3.2.8" evidence="2"/>
<gene>
    <name evidence="7" type="ORF">JMJ35_003571</name>
</gene>
<dbReference type="AlphaFoldDB" id="A0AA39R4W7"/>
<evidence type="ECO:0000313" key="7">
    <source>
        <dbReference type="EMBL" id="KAK0513849.1"/>
    </source>
</evidence>
<name>A0AA39R4W7_9LECA</name>
<keyword evidence="4" id="KW-0012">Acyltransferase</keyword>
<dbReference type="PANTHER" id="PTHR21367:SF1">
    <property type="entry name" value="ARGINYL-TRNA--PROTEIN TRANSFERASE 1"/>
    <property type="match status" value="1"/>
</dbReference>
<dbReference type="EMBL" id="JAFEKC020000006">
    <property type="protein sequence ID" value="KAK0513849.1"/>
    <property type="molecule type" value="Genomic_DNA"/>
</dbReference>
<protein>
    <recommendedName>
        <fullName evidence="2">arginyltransferase</fullName>
        <ecNumber evidence="2">2.3.2.8</ecNumber>
    </recommendedName>
</protein>
<feature type="domain" description="N-end rule aminoacyl transferase C-terminal" evidence="6">
    <location>
        <begin position="160"/>
        <end position="294"/>
    </location>
</feature>
<keyword evidence="8" id="KW-1185">Reference proteome</keyword>
<comment type="caution">
    <text evidence="7">The sequence shown here is derived from an EMBL/GenBank/DDBJ whole genome shotgun (WGS) entry which is preliminary data.</text>
</comment>
<evidence type="ECO:0000313" key="8">
    <source>
        <dbReference type="Proteomes" id="UP001166286"/>
    </source>
</evidence>
<proteinExistence type="inferred from homology"/>